<keyword evidence="1" id="KW-0472">Membrane</keyword>
<keyword evidence="1" id="KW-1133">Transmembrane helix</keyword>
<sequence length="194" mass="22500">MDNMYAIDRTIKFGYNKNLWMKFFVVKIFEYIILWSMIGIHLSSSAYGDVFSWVFLIVGTEIGFCIIISVLLFGGLFKTRVHRKIHGLLNLIGCVLFIISGVRIIYVYKVQSNNFQDNFLNYWPSLDFLHSIDSKKYEAVINNFKIILSSAIDDNNMKNQIRQMFVFGFARGVLSIIVGILLLLDSFLAFKEIY</sequence>
<keyword evidence="3" id="KW-1185">Reference proteome</keyword>
<dbReference type="GO" id="GO:0005886">
    <property type="term" value="C:plasma membrane"/>
    <property type="evidence" value="ECO:0007669"/>
    <property type="project" value="TreeGrafter"/>
</dbReference>
<evidence type="ECO:0000313" key="3">
    <source>
        <dbReference type="Proteomes" id="UP000786811"/>
    </source>
</evidence>
<comment type="caution">
    <text evidence="2">The sequence shown here is derived from an EMBL/GenBank/DDBJ whole genome shotgun (WGS) entry which is preliminary data.</text>
</comment>
<dbReference type="AlphaFoldDB" id="A0A8J2HIY8"/>
<dbReference type="Proteomes" id="UP000786811">
    <property type="component" value="Unassembled WGS sequence"/>
</dbReference>
<organism evidence="2 3">
    <name type="scientific">Cotesia congregata</name>
    <name type="common">Parasitoid wasp</name>
    <name type="synonym">Apanteles congregatus</name>
    <dbReference type="NCBI Taxonomy" id="51543"/>
    <lineage>
        <taxon>Eukaryota</taxon>
        <taxon>Metazoa</taxon>
        <taxon>Ecdysozoa</taxon>
        <taxon>Arthropoda</taxon>
        <taxon>Hexapoda</taxon>
        <taxon>Insecta</taxon>
        <taxon>Pterygota</taxon>
        <taxon>Neoptera</taxon>
        <taxon>Endopterygota</taxon>
        <taxon>Hymenoptera</taxon>
        <taxon>Apocrita</taxon>
        <taxon>Ichneumonoidea</taxon>
        <taxon>Braconidae</taxon>
        <taxon>Microgastrinae</taxon>
        <taxon>Cotesia</taxon>
    </lineage>
</organism>
<keyword evidence="1" id="KW-0812">Transmembrane</keyword>
<reference evidence="2" key="1">
    <citation type="submission" date="2021-04" db="EMBL/GenBank/DDBJ databases">
        <authorList>
            <person name="Chebbi M.A.C M."/>
        </authorList>
    </citation>
    <scope>NUCLEOTIDE SEQUENCE</scope>
</reference>
<evidence type="ECO:0000256" key="1">
    <source>
        <dbReference type="SAM" id="Phobius"/>
    </source>
</evidence>
<dbReference type="GO" id="GO:0019991">
    <property type="term" value="P:septate junction assembly"/>
    <property type="evidence" value="ECO:0007669"/>
    <property type="project" value="InterPro"/>
</dbReference>
<name>A0A8J2HIY8_COTCN</name>
<feature type="transmembrane region" description="Helical" evidence="1">
    <location>
        <begin position="20"/>
        <end position="38"/>
    </location>
</feature>
<proteinExistence type="predicted"/>
<feature type="transmembrane region" description="Helical" evidence="1">
    <location>
        <begin position="88"/>
        <end position="108"/>
    </location>
</feature>
<feature type="transmembrane region" description="Helical" evidence="1">
    <location>
        <begin position="50"/>
        <end position="76"/>
    </location>
</feature>
<accession>A0A8J2HIY8</accession>
<feature type="transmembrane region" description="Helical" evidence="1">
    <location>
        <begin position="164"/>
        <end position="184"/>
    </location>
</feature>
<gene>
    <name evidence="2" type="ORF">HICCMSTLAB_LOCUS9874</name>
</gene>
<dbReference type="EMBL" id="CAJNRD030001122">
    <property type="protein sequence ID" value="CAG5100801.1"/>
    <property type="molecule type" value="Genomic_DNA"/>
</dbReference>
<dbReference type="PANTHER" id="PTHR36692:SF2">
    <property type="entry name" value="GEO12064P1"/>
    <property type="match status" value="1"/>
</dbReference>
<protein>
    <submittedName>
        <fullName evidence="2">Uncharacterized protein</fullName>
    </submittedName>
</protein>
<dbReference type="PANTHER" id="PTHR36692">
    <property type="entry name" value="PROTEIN SNAKESKIN"/>
    <property type="match status" value="1"/>
</dbReference>
<dbReference type="OrthoDB" id="6349206at2759"/>
<dbReference type="InterPro" id="IPR038976">
    <property type="entry name" value="Ssk"/>
</dbReference>
<evidence type="ECO:0000313" key="2">
    <source>
        <dbReference type="EMBL" id="CAG5100801.1"/>
    </source>
</evidence>